<dbReference type="PANTHER" id="PTHR11264:SF0">
    <property type="entry name" value="URACIL-DNA GLYCOSYLASE"/>
    <property type="match status" value="1"/>
</dbReference>
<evidence type="ECO:0000256" key="1">
    <source>
        <dbReference type="ARBA" id="ARBA00001400"/>
    </source>
</evidence>
<accession>A0A0H1H7M9</accession>
<organism evidence="13 14">
    <name type="scientific">Streptococcus agalactiae</name>
    <dbReference type="NCBI Taxonomy" id="1311"/>
    <lineage>
        <taxon>Bacteria</taxon>
        <taxon>Bacillati</taxon>
        <taxon>Bacillota</taxon>
        <taxon>Bacilli</taxon>
        <taxon>Lactobacillales</taxon>
        <taxon>Streptococcaceae</taxon>
        <taxon>Streptococcus</taxon>
    </lineage>
</organism>
<dbReference type="SMART" id="SM00987">
    <property type="entry name" value="UreE_C"/>
    <property type="match status" value="1"/>
</dbReference>
<dbReference type="NCBIfam" id="NF003592">
    <property type="entry name" value="PRK05254.1-5"/>
    <property type="match status" value="1"/>
</dbReference>
<dbReference type="NCBIfam" id="NF003591">
    <property type="entry name" value="PRK05254.1-4"/>
    <property type="match status" value="1"/>
</dbReference>
<dbReference type="CDD" id="cd10027">
    <property type="entry name" value="UDG-F1-like"/>
    <property type="match status" value="1"/>
</dbReference>
<evidence type="ECO:0000256" key="10">
    <source>
        <dbReference type="ARBA" id="ARBA00023204"/>
    </source>
</evidence>
<comment type="subcellular location">
    <subcellularLocation>
        <location evidence="3 11">Cytoplasm</location>
    </subcellularLocation>
</comment>
<evidence type="ECO:0000256" key="4">
    <source>
        <dbReference type="ARBA" id="ARBA00008184"/>
    </source>
</evidence>
<dbReference type="Proteomes" id="UP000256718">
    <property type="component" value="Unassembled WGS sequence"/>
</dbReference>
<evidence type="ECO:0000256" key="8">
    <source>
        <dbReference type="ARBA" id="ARBA00022763"/>
    </source>
</evidence>
<dbReference type="SMART" id="SM00986">
    <property type="entry name" value="UDG"/>
    <property type="match status" value="1"/>
</dbReference>
<dbReference type="InterPro" id="IPR002043">
    <property type="entry name" value="UDG_fam1"/>
</dbReference>
<evidence type="ECO:0000256" key="11">
    <source>
        <dbReference type="HAMAP-Rule" id="MF_00148"/>
    </source>
</evidence>
<evidence type="ECO:0000256" key="2">
    <source>
        <dbReference type="ARBA" id="ARBA00002631"/>
    </source>
</evidence>
<comment type="similarity">
    <text evidence="4 11 12">Belongs to the uracil-DNA glycosylase (UDG) superfamily. UNG family.</text>
</comment>
<protein>
    <recommendedName>
        <fullName evidence="6 11">Uracil-DNA glycosylase</fullName>
        <shortName evidence="11">UDG</shortName>
        <ecNumber evidence="5 11">3.2.2.27</ecNumber>
    </recommendedName>
</protein>
<dbReference type="Pfam" id="PF03167">
    <property type="entry name" value="UDG"/>
    <property type="match status" value="1"/>
</dbReference>
<evidence type="ECO:0000256" key="5">
    <source>
        <dbReference type="ARBA" id="ARBA00012030"/>
    </source>
</evidence>
<name>A0A0H1H7M9_STRAG</name>
<dbReference type="SUPFAM" id="SSF52141">
    <property type="entry name" value="Uracil-DNA glycosylase-like"/>
    <property type="match status" value="1"/>
</dbReference>
<dbReference type="InterPro" id="IPR036895">
    <property type="entry name" value="Uracil-DNA_glycosylase-like_sf"/>
</dbReference>
<evidence type="ECO:0000256" key="3">
    <source>
        <dbReference type="ARBA" id="ARBA00004496"/>
    </source>
</evidence>
<dbReference type="GO" id="GO:0097510">
    <property type="term" value="P:base-excision repair, AP site formation via deaminated base removal"/>
    <property type="evidence" value="ECO:0007669"/>
    <property type="project" value="TreeGrafter"/>
</dbReference>
<comment type="function">
    <text evidence="2 11 12">Excises uracil residues from the DNA which can arise as a result of misincorporation of dUMP residues by DNA polymerase or due to deamination of cytosine.</text>
</comment>
<comment type="caution">
    <text evidence="13">The sequence shown here is derived from an EMBL/GenBank/DDBJ whole genome shotgun (WGS) entry which is preliminary data.</text>
</comment>
<evidence type="ECO:0000256" key="9">
    <source>
        <dbReference type="ARBA" id="ARBA00022801"/>
    </source>
</evidence>
<dbReference type="PROSITE" id="PS00130">
    <property type="entry name" value="U_DNA_GLYCOSYLASE"/>
    <property type="match status" value="1"/>
</dbReference>
<evidence type="ECO:0000256" key="6">
    <source>
        <dbReference type="ARBA" id="ARBA00018429"/>
    </source>
</evidence>
<keyword evidence="8 11" id="KW-0227">DNA damage</keyword>
<dbReference type="EC" id="3.2.2.27" evidence="5 11"/>
<dbReference type="NCBIfam" id="NF003588">
    <property type="entry name" value="PRK05254.1-1"/>
    <property type="match status" value="1"/>
</dbReference>
<dbReference type="AlphaFoldDB" id="A0A0H1H7M9"/>
<dbReference type="PANTHER" id="PTHR11264">
    <property type="entry name" value="URACIL-DNA GLYCOSYLASE"/>
    <property type="match status" value="1"/>
</dbReference>
<keyword evidence="10 11" id="KW-0234">DNA repair</keyword>
<dbReference type="GO" id="GO:0005737">
    <property type="term" value="C:cytoplasm"/>
    <property type="evidence" value="ECO:0007669"/>
    <property type="project" value="UniProtKB-SubCell"/>
</dbReference>
<evidence type="ECO:0000313" key="13">
    <source>
        <dbReference type="EMBL" id="RDY81673.1"/>
    </source>
</evidence>
<feature type="active site" description="Proton acceptor" evidence="11">
    <location>
        <position position="62"/>
    </location>
</feature>
<dbReference type="EMBL" id="QHGZ01000148">
    <property type="protein sequence ID" value="RDY81673.1"/>
    <property type="molecule type" value="Genomic_DNA"/>
</dbReference>
<dbReference type="NCBIfam" id="TIGR00628">
    <property type="entry name" value="ung"/>
    <property type="match status" value="1"/>
</dbReference>
<gene>
    <name evidence="11" type="primary">ung</name>
    <name evidence="13" type="ORF">C4618_05845</name>
</gene>
<dbReference type="HAMAP" id="MF_00148">
    <property type="entry name" value="UDG"/>
    <property type="match status" value="1"/>
</dbReference>
<evidence type="ECO:0000313" key="14">
    <source>
        <dbReference type="Proteomes" id="UP000256718"/>
    </source>
</evidence>
<evidence type="ECO:0000256" key="7">
    <source>
        <dbReference type="ARBA" id="ARBA00022490"/>
    </source>
</evidence>
<sequence>MKHSSWHDLIKRELPNHYYNKINTFMDAVYESGIVYPPRDKVFNAIQITPLENVKVVIIGQDPYHGPQQAQGLSFSVPDNLPAPPSLQNILKELAEDIGSRSHHDLTSWAQQGVLLLNACLTVPEHQANGHAGLIWEPFTDAVIKVVNQKETPVVFILWGGYARKKKSLIDNPIHHIIESPHPSPLSAYRGFFGSRPFSRTNHFLEEKGINEIDWLN</sequence>
<reference evidence="13 14" key="1">
    <citation type="journal article" date="2018" name="Emerg. Microbes Infect.">
        <title>Phenotypic and molecular analysis of nontypeable Group B streptococci: identification of cps2a and hybrid cps2a/cps5 Group B streptococcal capsule gene clusters.</title>
        <authorList>
            <person name="Alhhazmi A."/>
            <person name="Tyrrell G.J."/>
        </authorList>
    </citation>
    <scope>NUCLEOTIDE SEQUENCE [LARGE SCALE GENOMIC DNA]</scope>
    <source>
        <strain evidence="13 14">PLGBS17</strain>
    </source>
</reference>
<dbReference type="InterPro" id="IPR005122">
    <property type="entry name" value="Uracil-DNA_glycosylase-like"/>
</dbReference>
<dbReference type="FunFam" id="3.40.470.10:FF:000008">
    <property type="entry name" value="Uracil-DNA glycosylase"/>
    <property type="match status" value="1"/>
</dbReference>
<proteinExistence type="inferred from homology"/>
<dbReference type="NCBIfam" id="NF003589">
    <property type="entry name" value="PRK05254.1-2"/>
    <property type="match status" value="1"/>
</dbReference>
<dbReference type="Gene3D" id="3.40.470.10">
    <property type="entry name" value="Uracil-DNA glycosylase-like domain"/>
    <property type="match status" value="1"/>
</dbReference>
<evidence type="ECO:0000256" key="12">
    <source>
        <dbReference type="RuleBase" id="RU003780"/>
    </source>
</evidence>
<dbReference type="RefSeq" id="WP_000682956.1">
    <property type="nucleotide sequence ID" value="NZ_CAXOLC010000016.1"/>
</dbReference>
<dbReference type="InterPro" id="IPR018085">
    <property type="entry name" value="Ura-DNA_Glyclase_AS"/>
</dbReference>
<comment type="catalytic activity">
    <reaction evidence="1 11 12">
        <text>Hydrolyzes single-stranded DNA or mismatched double-stranded DNA and polynucleotides, releasing free uracil.</text>
        <dbReference type="EC" id="3.2.2.27"/>
    </reaction>
</comment>
<keyword evidence="9 11" id="KW-0378">Hydrolase</keyword>
<dbReference type="GO" id="GO:0004844">
    <property type="term" value="F:uracil DNA N-glycosylase activity"/>
    <property type="evidence" value="ECO:0007669"/>
    <property type="project" value="UniProtKB-UniRule"/>
</dbReference>
<keyword evidence="7 11" id="KW-0963">Cytoplasm</keyword>